<dbReference type="SUPFAM" id="SSF53613">
    <property type="entry name" value="Ribokinase-like"/>
    <property type="match status" value="1"/>
</dbReference>
<keyword evidence="23" id="KW-1185">Reference proteome</keyword>
<feature type="binding site" evidence="18">
    <location>
        <begin position="68"/>
        <end position="72"/>
    </location>
    <ligand>
        <name>(6S)-NADPHX</name>
        <dbReference type="ChEBI" id="CHEBI:64076"/>
    </ligand>
</feature>
<comment type="function">
    <text evidence="14 19">Bifunctional enzyme that catalyzes the epimerization of the S- and R-forms of NAD(P)HX and the dehydration of the S-form of NAD(P)HX at the expense of ADP, which is converted to AMP. This allows the repair of both epimers of NAD(P)HX, a damaged form of NAD(P)H that is a result of enzymatic or heat-dependent hydration.</text>
</comment>
<keyword evidence="5 18" id="KW-0479">Metal-binding</keyword>
<dbReference type="HAMAP" id="MF_01966">
    <property type="entry name" value="NADHX_epimerase"/>
    <property type="match status" value="1"/>
</dbReference>
<dbReference type="Pfam" id="PF03853">
    <property type="entry name" value="YjeF_N"/>
    <property type="match status" value="1"/>
</dbReference>
<feature type="domain" description="YjeF C-terminal" evidence="20">
    <location>
        <begin position="231"/>
        <end position="497"/>
    </location>
</feature>
<dbReference type="NCBIfam" id="TIGR00197">
    <property type="entry name" value="yjeF_nterm"/>
    <property type="match status" value="1"/>
</dbReference>
<evidence type="ECO:0000256" key="16">
    <source>
        <dbReference type="ARBA" id="ARBA00049209"/>
    </source>
</evidence>
<evidence type="ECO:0000256" key="12">
    <source>
        <dbReference type="ARBA" id="ARBA00023239"/>
    </source>
</evidence>
<feature type="binding site" evidence="17">
    <location>
        <position position="440"/>
    </location>
    <ligand>
        <name>(6S)-NADPHX</name>
        <dbReference type="ChEBI" id="CHEBI:64076"/>
    </ligand>
</feature>
<dbReference type="InterPro" id="IPR004443">
    <property type="entry name" value="YjeF_N_dom"/>
</dbReference>
<dbReference type="EC" id="4.2.1.136" evidence="19"/>
<dbReference type="Gene3D" id="3.40.1190.20">
    <property type="match status" value="1"/>
</dbReference>
<evidence type="ECO:0000256" key="17">
    <source>
        <dbReference type="HAMAP-Rule" id="MF_01965"/>
    </source>
</evidence>
<feature type="binding site" evidence="17">
    <location>
        <position position="374"/>
    </location>
    <ligand>
        <name>(6S)-NADPHX</name>
        <dbReference type="ChEBI" id="CHEBI:64076"/>
    </ligand>
</feature>
<dbReference type="PANTHER" id="PTHR12592:SF0">
    <property type="entry name" value="ATP-DEPENDENT (S)-NAD(P)H-HYDRATE DEHYDRATASE"/>
    <property type="match status" value="1"/>
</dbReference>
<keyword evidence="12 17" id="KW-0456">Lyase</keyword>
<feature type="binding site" evidence="18">
    <location>
        <position position="168"/>
    </location>
    <ligand>
        <name>K(+)</name>
        <dbReference type="ChEBI" id="CHEBI:29103"/>
    </ligand>
</feature>
<evidence type="ECO:0000256" key="1">
    <source>
        <dbReference type="ARBA" id="ARBA00000013"/>
    </source>
</evidence>
<dbReference type="PIRSF" id="PIRSF017184">
    <property type="entry name" value="Nnr"/>
    <property type="match status" value="1"/>
</dbReference>
<dbReference type="Gene3D" id="3.40.50.10260">
    <property type="entry name" value="YjeF N-terminal domain"/>
    <property type="match status" value="1"/>
</dbReference>
<comment type="cofactor">
    <cofactor evidence="18 19">
        <name>K(+)</name>
        <dbReference type="ChEBI" id="CHEBI:29103"/>
    </cofactor>
    <text evidence="18 19">Binds 1 potassium ion per subunit.</text>
</comment>
<dbReference type="SUPFAM" id="SSF64153">
    <property type="entry name" value="YjeF N-terminal domain-like"/>
    <property type="match status" value="1"/>
</dbReference>
<comment type="catalytic activity">
    <reaction evidence="16 17 19">
        <text>(6S)-NADPHX + ADP = AMP + phosphate + NADPH + H(+)</text>
        <dbReference type="Rhea" id="RHEA:32235"/>
        <dbReference type="ChEBI" id="CHEBI:15378"/>
        <dbReference type="ChEBI" id="CHEBI:43474"/>
        <dbReference type="ChEBI" id="CHEBI:57783"/>
        <dbReference type="ChEBI" id="CHEBI:64076"/>
        <dbReference type="ChEBI" id="CHEBI:456215"/>
        <dbReference type="ChEBI" id="CHEBI:456216"/>
        <dbReference type="EC" id="4.2.1.136"/>
    </reaction>
</comment>
<evidence type="ECO:0000256" key="10">
    <source>
        <dbReference type="ARBA" id="ARBA00023027"/>
    </source>
</evidence>
<feature type="binding site" evidence="17">
    <location>
        <position position="266"/>
    </location>
    <ligand>
        <name>(6S)-NADPHX</name>
        <dbReference type="ChEBI" id="CHEBI:64076"/>
    </ligand>
</feature>
<evidence type="ECO:0000256" key="3">
    <source>
        <dbReference type="ARBA" id="ARBA00006001"/>
    </source>
</evidence>
<dbReference type="Pfam" id="PF01256">
    <property type="entry name" value="Carb_kinase"/>
    <property type="match status" value="1"/>
</dbReference>
<evidence type="ECO:0000256" key="14">
    <source>
        <dbReference type="ARBA" id="ARBA00025153"/>
    </source>
</evidence>
<comment type="subunit">
    <text evidence="17">Homotetramer.</text>
</comment>
<evidence type="ECO:0000256" key="6">
    <source>
        <dbReference type="ARBA" id="ARBA00022741"/>
    </source>
</evidence>
<proteinExistence type="inferred from homology"/>
<dbReference type="InterPro" id="IPR030677">
    <property type="entry name" value="Nnr"/>
</dbReference>
<dbReference type="PROSITE" id="PS01050">
    <property type="entry name" value="YJEF_C_2"/>
    <property type="match status" value="1"/>
</dbReference>
<keyword evidence="7 17" id="KW-0067">ATP-binding</keyword>
<feature type="binding site" evidence="18">
    <location>
        <position position="69"/>
    </location>
    <ligand>
        <name>K(+)</name>
        <dbReference type="ChEBI" id="CHEBI:29103"/>
    </ligand>
</feature>
<keyword evidence="13" id="KW-0511">Multifunctional enzyme</keyword>
<dbReference type="InterPro" id="IPR017953">
    <property type="entry name" value="Carbohydrate_kinase_pred_CS"/>
</dbReference>
<sequence length="497" mass="52742">MKPVKFLASIPQYAYSAEAVQKNEGKIAEQANLNLYQLMESAGLAAFQLLQSQWPNCKTFLIVCGKGNNGGDGFVLARLALENGIQVYLHSLAAVENYQGDAKRACEQYLKAGGCLHTIDEIDFSTVDIIVDALLGTGLSRTVRDNYRDVIELLNQLEKPILSLDVPSGLNANTGQVLGCAINAEATITFVGVKKGLLTGVAGDHCGELHFSGLGIGAAFSQQVNSTVTINSRDSLTALQPRRQSAHKGDSGFVLVVGGNLGMPGAVRLSAEASLRSGAGLVAVACHKHNQMIVTATRPELMLVSIGSKNIDNQHKVHKTNVVVIGPGLGTDTWATEQFQRVLALNKPMVVDADGLNLLASNPQYRKNWVLTPHPGEAARLLHCTVAEIEQDRFESAKAIALKYGGVCVLKGAGTLISDGNNVVINITGNSGMAVGGMGDVLSGIIGALILQSTNIFLAARYAVYLHGRAADIAITYGQKGLLASDLFPYIRQLVNE</sequence>
<evidence type="ECO:0000256" key="18">
    <source>
        <dbReference type="HAMAP-Rule" id="MF_01966"/>
    </source>
</evidence>
<comment type="similarity">
    <text evidence="18">Belongs to the NnrE/AIBP family.</text>
</comment>
<evidence type="ECO:0000259" key="21">
    <source>
        <dbReference type="PROSITE" id="PS51385"/>
    </source>
</evidence>
<dbReference type="RefSeq" id="WP_348387549.1">
    <property type="nucleotide sequence ID" value="NZ_CP134146.1"/>
</dbReference>
<evidence type="ECO:0000256" key="11">
    <source>
        <dbReference type="ARBA" id="ARBA00023235"/>
    </source>
</evidence>
<gene>
    <name evidence="17" type="primary">nnrD</name>
    <name evidence="18" type="synonym">nnrE</name>
    <name evidence="22" type="ORF">RI845_17970</name>
</gene>
<dbReference type="PROSITE" id="PS01049">
    <property type="entry name" value="YJEF_C_1"/>
    <property type="match status" value="1"/>
</dbReference>
<evidence type="ECO:0000256" key="13">
    <source>
        <dbReference type="ARBA" id="ARBA00023268"/>
    </source>
</evidence>
<comment type="similarity">
    <text evidence="3 19">In the N-terminal section; belongs to the NnrE/AIBP family.</text>
</comment>
<evidence type="ECO:0000256" key="9">
    <source>
        <dbReference type="ARBA" id="ARBA00022958"/>
    </source>
</evidence>
<keyword evidence="6 17" id="KW-0547">Nucleotide-binding</keyword>
<dbReference type="Proteomes" id="UP001248581">
    <property type="component" value="Chromosome"/>
</dbReference>
<feature type="binding site" evidence="18">
    <location>
        <position position="165"/>
    </location>
    <ligand>
        <name>(6S)-NADPHX</name>
        <dbReference type="ChEBI" id="CHEBI:64076"/>
    </ligand>
</feature>
<feature type="domain" description="YjeF N-terminal" evidence="21">
    <location>
        <begin position="20"/>
        <end position="222"/>
    </location>
</feature>
<comment type="catalytic activity">
    <reaction evidence="2 18 19">
        <text>(6R)-NADPHX = (6S)-NADPHX</text>
        <dbReference type="Rhea" id="RHEA:32227"/>
        <dbReference type="ChEBI" id="CHEBI:64076"/>
        <dbReference type="ChEBI" id="CHEBI:64077"/>
        <dbReference type="EC" id="5.1.99.6"/>
    </reaction>
</comment>
<comment type="similarity">
    <text evidence="17">Belongs to the NnrD/CARKD family.</text>
</comment>
<dbReference type="HAMAP" id="MF_01965">
    <property type="entry name" value="NADHX_dehydratase"/>
    <property type="match status" value="1"/>
</dbReference>
<dbReference type="NCBIfam" id="TIGR00196">
    <property type="entry name" value="yjeF_cterm"/>
    <property type="match status" value="1"/>
</dbReference>
<comment type="function">
    <text evidence="17">Catalyzes the dehydration of the S-form of NAD(P)HX at the expense of ADP, which is converted to AMP. Together with NAD(P)HX epimerase, which catalyzes the epimerization of the S- and R-forms, the enzyme allows the repair of both epimers of NAD(P)HX, a damaged form of NAD(P)H that is a result of enzymatic or heat-dependent hydration.</text>
</comment>
<evidence type="ECO:0000313" key="22">
    <source>
        <dbReference type="EMBL" id="WNC68393.1"/>
    </source>
</evidence>
<organism evidence="22 23">
    <name type="scientific">Thalassotalea nanhaiensis</name>
    <dbReference type="NCBI Taxonomy" id="3065648"/>
    <lineage>
        <taxon>Bacteria</taxon>
        <taxon>Pseudomonadati</taxon>
        <taxon>Pseudomonadota</taxon>
        <taxon>Gammaproteobacteria</taxon>
        <taxon>Alteromonadales</taxon>
        <taxon>Colwelliaceae</taxon>
        <taxon>Thalassotalea</taxon>
    </lineage>
</organism>
<evidence type="ECO:0000256" key="7">
    <source>
        <dbReference type="ARBA" id="ARBA00022840"/>
    </source>
</evidence>
<dbReference type="PROSITE" id="PS51383">
    <property type="entry name" value="YJEF_C_3"/>
    <property type="match status" value="1"/>
</dbReference>
<keyword evidence="8 17" id="KW-0521">NADP</keyword>
<dbReference type="InterPro" id="IPR000631">
    <property type="entry name" value="CARKD"/>
</dbReference>
<comment type="cofactor">
    <cofactor evidence="17">
        <name>Mg(2+)</name>
        <dbReference type="ChEBI" id="CHEBI:18420"/>
    </cofactor>
</comment>
<feature type="binding site" evidence="18">
    <location>
        <position position="147"/>
    </location>
    <ligand>
        <name>(6S)-NADPHX</name>
        <dbReference type="ChEBI" id="CHEBI:64076"/>
    </ligand>
</feature>
<name>A0ABY9THT4_9GAMM</name>
<evidence type="ECO:0000259" key="20">
    <source>
        <dbReference type="PROSITE" id="PS51383"/>
    </source>
</evidence>
<keyword evidence="10 17" id="KW-0520">NAD</keyword>
<comment type="catalytic activity">
    <reaction evidence="15 17 19">
        <text>(6S)-NADHX + ADP = AMP + phosphate + NADH + H(+)</text>
        <dbReference type="Rhea" id="RHEA:32223"/>
        <dbReference type="ChEBI" id="CHEBI:15378"/>
        <dbReference type="ChEBI" id="CHEBI:43474"/>
        <dbReference type="ChEBI" id="CHEBI:57945"/>
        <dbReference type="ChEBI" id="CHEBI:64074"/>
        <dbReference type="ChEBI" id="CHEBI:456215"/>
        <dbReference type="ChEBI" id="CHEBI:456216"/>
        <dbReference type="EC" id="4.2.1.136"/>
    </reaction>
</comment>
<feature type="binding site" evidence="17">
    <location>
        <position position="439"/>
    </location>
    <ligand>
        <name>AMP</name>
        <dbReference type="ChEBI" id="CHEBI:456215"/>
    </ligand>
</feature>
<dbReference type="InterPro" id="IPR036652">
    <property type="entry name" value="YjeF_N_dom_sf"/>
</dbReference>
<evidence type="ECO:0000256" key="5">
    <source>
        <dbReference type="ARBA" id="ARBA00022723"/>
    </source>
</evidence>
<comment type="catalytic activity">
    <reaction evidence="1 18 19">
        <text>(6R)-NADHX = (6S)-NADHX</text>
        <dbReference type="Rhea" id="RHEA:32215"/>
        <dbReference type="ChEBI" id="CHEBI:64074"/>
        <dbReference type="ChEBI" id="CHEBI:64075"/>
        <dbReference type="EC" id="5.1.99.6"/>
    </reaction>
</comment>
<evidence type="ECO:0000313" key="23">
    <source>
        <dbReference type="Proteomes" id="UP001248581"/>
    </source>
</evidence>
<dbReference type="InterPro" id="IPR029056">
    <property type="entry name" value="Ribokinase-like"/>
</dbReference>
<dbReference type="EMBL" id="CP134146">
    <property type="protein sequence ID" value="WNC68393.1"/>
    <property type="molecule type" value="Genomic_DNA"/>
</dbReference>
<keyword evidence="9 18" id="KW-0630">Potassium</keyword>
<feature type="binding site" evidence="17">
    <location>
        <position position="328"/>
    </location>
    <ligand>
        <name>(6S)-NADPHX</name>
        <dbReference type="ChEBI" id="CHEBI:64076"/>
    </ligand>
</feature>
<feature type="binding site" evidence="18">
    <location>
        <begin position="136"/>
        <end position="142"/>
    </location>
    <ligand>
        <name>(6S)-NADPHX</name>
        <dbReference type="ChEBI" id="CHEBI:64076"/>
    </ligand>
</feature>
<comment type="similarity">
    <text evidence="4 19">In the C-terminal section; belongs to the NnrD/CARKD family.</text>
</comment>
<evidence type="ECO:0000256" key="4">
    <source>
        <dbReference type="ARBA" id="ARBA00009524"/>
    </source>
</evidence>
<keyword evidence="11 18" id="KW-0413">Isomerase</keyword>
<dbReference type="CDD" id="cd01171">
    <property type="entry name" value="YXKO-related"/>
    <property type="match status" value="1"/>
</dbReference>
<feature type="binding site" evidence="18">
    <location>
        <position position="132"/>
    </location>
    <ligand>
        <name>K(+)</name>
        <dbReference type="ChEBI" id="CHEBI:29103"/>
    </ligand>
</feature>
<dbReference type="EC" id="5.1.99.6" evidence="19"/>
<comment type="function">
    <text evidence="18">Catalyzes the epimerization of the S- and R-forms of NAD(P)HX, a damaged form of NAD(P)H that is a result of enzymatic or heat-dependent hydration. This is a prerequisite for the S-specific NAD(P)H-hydrate dehydratase to allow the repair of both epimers of NAD(P)HX.</text>
</comment>
<dbReference type="PROSITE" id="PS51385">
    <property type="entry name" value="YJEF_N"/>
    <property type="match status" value="1"/>
</dbReference>
<evidence type="ECO:0000256" key="19">
    <source>
        <dbReference type="PIRNR" id="PIRNR017184"/>
    </source>
</evidence>
<protein>
    <recommendedName>
        <fullName evidence="19">Bifunctional NAD(P)H-hydrate repair enzyme</fullName>
    </recommendedName>
    <alternativeName>
        <fullName evidence="19">Nicotinamide nucleotide repair protein</fullName>
    </alternativeName>
    <domain>
        <recommendedName>
            <fullName evidence="19">ADP-dependent (S)-NAD(P)H-hydrate dehydratase</fullName>
            <ecNumber evidence="19">4.2.1.136</ecNumber>
        </recommendedName>
        <alternativeName>
            <fullName evidence="19">ADP-dependent NAD(P)HX dehydratase</fullName>
        </alternativeName>
    </domain>
    <domain>
        <recommendedName>
            <fullName evidence="19">NAD(P)H-hydrate epimerase</fullName>
            <ecNumber evidence="19">5.1.99.6</ecNumber>
        </recommendedName>
    </domain>
</protein>
<reference evidence="23" key="1">
    <citation type="submission" date="2023-09" db="EMBL/GenBank/DDBJ databases">
        <authorList>
            <person name="Li S."/>
            <person name="Li X."/>
            <person name="Zhang C."/>
            <person name="Zhao Z."/>
        </authorList>
    </citation>
    <scope>NUCLEOTIDE SEQUENCE [LARGE SCALE GENOMIC DNA]</scope>
    <source>
        <strain evidence="23">SQ345</strain>
    </source>
</reference>
<evidence type="ECO:0000256" key="2">
    <source>
        <dbReference type="ARBA" id="ARBA00000909"/>
    </source>
</evidence>
<evidence type="ECO:0000256" key="15">
    <source>
        <dbReference type="ARBA" id="ARBA00048238"/>
    </source>
</evidence>
<accession>A0ABY9THT4</accession>
<feature type="binding site" evidence="17">
    <location>
        <begin position="411"/>
        <end position="415"/>
    </location>
    <ligand>
        <name>AMP</name>
        <dbReference type="ChEBI" id="CHEBI:456215"/>
    </ligand>
</feature>
<dbReference type="PANTHER" id="PTHR12592">
    <property type="entry name" value="ATP-DEPENDENT (S)-NAD(P)H-HYDRATE DEHYDRATASE FAMILY MEMBER"/>
    <property type="match status" value="1"/>
</dbReference>
<evidence type="ECO:0000256" key="8">
    <source>
        <dbReference type="ARBA" id="ARBA00022857"/>
    </source>
</evidence>